<sequence>MNGVVIAVGLAKLTQVLMRKNQLRLKMSMRSNMIRTLGGMHDALYKPPHEHTHQLYDYYVMAFEEYINANVLPSLREAHDEFLLRELVQRWMNHKIMVKWLSKFFCYLDRYFLAARCLPPVKDAGLHCFRKLLYEEINGRVKDAVMSLINREREGEQIDRTLVKNVLHIFVEIGIENLECYLNEFRIPCRVSSDPREECLQRKKLHGGTRTSNRFVAISKGQGTQHGNRYFPTQALDAEQAETKAMFEAVNWAQKKGIVNIHLERDSTVEENINQAVDRCQVELNK</sequence>
<dbReference type="PANTHER" id="PTHR11932">
    <property type="entry name" value="CULLIN"/>
    <property type="match status" value="1"/>
</dbReference>
<name>A0AAD4S5I4_9MAGN</name>
<reference evidence="3" key="1">
    <citation type="submission" date="2022-04" db="EMBL/GenBank/DDBJ databases">
        <title>A functionally conserved STORR gene fusion in Papaver species that diverged 16.8 million years ago.</title>
        <authorList>
            <person name="Catania T."/>
        </authorList>
    </citation>
    <scope>NUCLEOTIDE SEQUENCE</scope>
    <source>
        <strain evidence="3">S-188037</strain>
    </source>
</reference>
<dbReference type="Gene3D" id="1.20.1310.10">
    <property type="entry name" value="Cullin Repeats"/>
    <property type="match status" value="2"/>
</dbReference>
<keyword evidence="4" id="KW-1185">Reference proteome</keyword>
<comment type="similarity">
    <text evidence="1">Belongs to the cullin family.</text>
</comment>
<dbReference type="InterPro" id="IPR045093">
    <property type="entry name" value="Cullin"/>
</dbReference>
<gene>
    <name evidence="3" type="ORF">MKW98_031265</name>
</gene>
<protein>
    <recommendedName>
        <fullName evidence="2">Cullin N-terminal domain-containing protein</fullName>
    </recommendedName>
</protein>
<dbReference type="Proteomes" id="UP001202328">
    <property type="component" value="Unassembled WGS sequence"/>
</dbReference>
<dbReference type="AlphaFoldDB" id="A0AAD4S5I4"/>
<evidence type="ECO:0000256" key="1">
    <source>
        <dbReference type="ARBA" id="ARBA00006019"/>
    </source>
</evidence>
<accession>A0AAD4S5I4</accession>
<dbReference type="SUPFAM" id="SSF74788">
    <property type="entry name" value="Cullin repeat-like"/>
    <property type="match status" value="1"/>
</dbReference>
<evidence type="ECO:0000313" key="4">
    <source>
        <dbReference type="Proteomes" id="UP001202328"/>
    </source>
</evidence>
<dbReference type="Pfam" id="PF00888">
    <property type="entry name" value="Cullin"/>
    <property type="match status" value="1"/>
</dbReference>
<comment type="caution">
    <text evidence="3">The sequence shown here is derived from an EMBL/GenBank/DDBJ whole genome shotgun (WGS) entry which is preliminary data.</text>
</comment>
<evidence type="ECO:0000259" key="2">
    <source>
        <dbReference type="Pfam" id="PF00888"/>
    </source>
</evidence>
<dbReference type="GO" id="GO:0031625">
    <property type="term" value="F:ubiquitin protein ligase binding"/>
    <property type="evidence" value="ECO:0007669"/>
    <property type="project" value="InterPro"/>
</dbReference>
<dbReference type="InterPro" id="IPR016159">
    <property type="entry name" value="Cullin_repeat-like_dom_sf"/>
</dbReference>
<organism evidence="3 4">
    <name type="scientific">Papaver atlanticum</name>
    <dbReference type="NCBI Taxonomy" id="357466"/>
    <lineage>
        <taxon>Eukaryota</taxon>
        <taxon>Viridiplantae</taxon>
        <taxon>Streptophyta</taxon>
        <taxon>Embryophyta</taxon>
        <taxon>Tracheophyta</taxon>
        <taxon>Spermatophyta</taxon>
        <taxon>Magnoliopsida</taxon>
        <taxon>Ranunculales</taxon>
        <taxon>Papaveraceae</taxon>
        <taxon>Papaveroideae</taxon>
        <taxon>Papaver</taxon>
    </lineage>
</organism>
<dbReference type="GO" id="GO:0006511">
    <property type="term" value="P:ubiquitin-dependent protein catabolic process"/>
    <property type="evidence" value="ECO:0007669"/>
    <property type="project" value="InterPro"/>
</dbReference>
<feature type="domain" description="Cullin N-terminal" evidence="2">
    <location>
        <begin position="47"/>
        <end position="186"/>
    </location>
</feature>
<dbReference type="InterPro" id="IPR001373">
    <property type="entry name" value="Cullin_N"/>
</dbReference>
<evidence type="ECO:0000313" key="3">
    <source>
        <dbReference type="EMBL" id="KAI3863673.1"/>
    </source>
</evidence>
<dbReference type="EMBL" id="JAJJMB010014022">
    <property type="protein sequence ID" value="KAI3863673.1"/>
    <property type="molecule type" value="Genomic_DNA"/>
</dbReference>
<proteinExistence type="inferred from homology"/>